<proteinExistence type="predicted"/>
<dbReference type="Proteomes" id="UP000805193">
    <property type="component" value="Unassembled WGS sequence"/>
</dbReference>
<gene>
    <name evidence="1" type="ORF">HPB47_019097</name>
</gene>
<accession>A0AC60QJ41</accession>
<organism evidence="1 2">
    <name type="scientific">Ixodes persulcatus</name>
    <name type="common">Taiga tick</name>
    <dbReference type="NCBI Taxonomy" id="34615"/>
    <lineage>
        <taxon>Eukaryota</taxon>
        <taxon>Metazoa</taxon>
        <taxon>Ecdysozoa</taxon>
        <taxon>Arthropoda</taxon>
        <taxon>Chelicerata</taxon>
        <taxon>Arachnida</taxon>
        <taxon>Acari</taxon>
        <taxon>Parasitiformes</taxon>
        <taxon>Ixodida</taxon>
        <taxon>Ixodoidea</taxon>
        <taxon>Ixodidae</taxon>
        <taxon>Ixodinae</taxon>
        <taxon>Ixodes</taxon>
    </lineage>
</organism>
<evidence type="ECO:0000313" key="2">
    <source>
        <dbReference type="Proteomes" id="UP000805193"/>
    </source>
</evidence>
<keyword evidence="2" id="KW-1185">Reference proteome</keyword>
<name>A0AC60QJ41_IXOPE</name>
<protein>
    <submittedName>
        <fullName evidence="1">Uncharacterized protein</fullName>
    </submittedName>
</protein>
<evidence type="ECO:0000313" key="1">
    <source>
        <dbReference type="EMBL" id="KAG0434462.1"/>
    </source>
</evidence>
<sequence length="1157" mass="126304">MLRDDIRIPDYTAYTSAPRKEGKLPWAAALIRNDLHHSVINVTQHNTERSEFVGVRVRRGDTFLTLVSSYVYPGGRWQPNVLAQIMAEQQGDIVFAGDFNAHNTSWGDRRTTARGRRLQCVLDGLDLENCGTGEPTFLRPGVEGSVIDLTIASPTLRLRGTPQPDGWGSDHTPISIGPAPKPPSKVCRVVNWSKYRDHLALTHAAGTPLTAELIRTALEMATRTVHVPSNRPNPDNTWLQLRAKRRQAQRRAKRTGESEDTRTFHRLDALFKIHALKLARQQWMLKCGSFDHPRGAAQAWRMARVLANKPGPRSPIAGLAIARAISTVEALELLADVLLKPPPAPLLAGGGPPGWRGWSTPRAPEIARGDADFNAWELDNALAALPSRKVAPSPDGITTAALRNLDAAHRPALLQLFNEPGKPASDPSSYRSIALTSCIGKLLERMVQHRIAHHLEEVGALPECFAGFRKQRCTADAIADLATTMEEGRTKRWTTGVVLLDIAKAFDAVRHDAILRALRECGVVGRPLRYIEAFLRGRTASVTTAGVSSSPRDILCGVPQDSVLSPLLFSVALAALPAAVHVGKRRTLQTTVQVAVYADDIALWSSAHGSHRQVVRRELQRALNNTEHYLATLGLTLSAQKSAVLWCAAHRPRDGFTMDLHIGGAQIPIKKSASYLGVTLDQGSTWTPAVKQVRAAMRRHTNVLRILAGPRNGTSQPMMLRLYKSLILSRALYALPLLKLTDRQWADIEKAQRVALRICLGLPRSSPSQQTLNESGLNTVRNGAAERALRHLVRMAETSSAALLISRITARRRSQLGGHAALLHNIVGAPAAHIATPPPDEAPLRVQLYAGIRCPKRHLAAAALRQLAEGHCEEEFSGWLRVFTDGSVDPERRTATAAAVIPDAGSSATERLSFHASSTTAELAALRLGLELVKRERQPQRTVLLCDSRAALGLLRRLDKAPVLAREIAQTTRKLQGEGWEIAFQWQPAHCGIAGNEAADRLATTAHEDTACPLSEVPPFADARLLVHRTICARHPELENGPLPARVSKGLPREMAAVLHRLRTASAFTPAARARWHAGESGACRACAAPTADAEHLLLRCPAYAERRSALLARYQELGCHVQLEDLIRPGADRPTAEKALRALANFLAATGMSCWL</sequence>
<dbReference type="EMBL" id="JABSTQ010008483">
    <property type="protein sequence ID" value="KAG0434462.1"/>
    <property type="molecule type" value="Genomic_DNA"/>
</dbReference>
<comment type="caution">
    <text evidence="1">The sequence shown here is derived from an EMBL/GenBank/DDBJ whole genome shotgun (WGS) entry which is preliminary data.</text>
</comment>
<reference evidence="1 2" key="1">
    <citation type="journal article" date="2020" name="Cell">
        <title>Large-Scale Comparative Analyses of Tick Genomes Elucidate Their Genetic Diversity and Vector Capacities.</title>
        <authorList>
            <consortium name="Tick Genome and Microbiome Consortium (TIGMIC)"/>
            <person name="Jia N."/>
            <person name="Wang J."/>
            <person name="Shi W."/>
            <person name="Du L."/>
            <person name="Sun Y."/>
            <person name="Zhan W."/>
            <person name="Jiang J.F."/>
            <person name="Wang Q."/>
            <person name="Zhang B."/>
            <person name="Ji P."/>
            <person name="Bell-Sakyi L."/>
            <person name="Cui X.M."/>
            <person name="Yuan T.T."/>
            <person name="Jiang B.G."/>
            <person name="Yang W.F."/>
            <person name="Lam T.T."/>
            <person name="Chang Q.C."/>
            <person name="Ding S.J."/>
            <person name="Wang X.J."/>
            <person name="Zhu J.G."/>
            <person name="Ruan X.D."/>
            <person name="Zhao L."/>
            <person name="Wei J.T."/>
            <person name="Ye R.Z."/>
            <person name="Que T.C."/>
            <person name="Du C.H."/>
            <person name="Zhou Y.H."/>
            <person name="Cheng J.X."/>
            <person name="Dai P.F."/>
            <person name="Guo W.B."/>
            <person name="Han X.H."/>
            <person name="Huang E.J."/>
            <person name="Li L.F."/>
            <person name="Wei W."/>
            <person name="Gao Y.C."/>
            <person name="Liu J.Z."/>
            <person name="Shao H.Z."/>
            <person name="Wang X."/>
            <person name="Wang C.C."/>
            <person name="Yang T.C."/>
            <person name="Huo Q.B."/>
            <person name="Li W."/>
            <person name="Chen H.Y."/>
            <person name="Chen S.E."/>
            <person name="Zhou L.G."/>
            <person name="Ni X.B."/>
            <person name="Tian J.H."/>
            <person name="Sheng Y."/>
            <person name="Liu T."/>
            <person name="Pan Y.S."/>
            <person name="Xia L.Y."/>
            <person name="Li J."/>
            <person name="Zhao F."/>
            <person name="Cao W.C."/>
        </authorList>
    </citation>
    <scope>NUCLEOTIDE SEQUENCE [LARGE SCALE GENOMIC DNA]</scope>
    <source>
        <strain evidence="1">Iper-2018</strain>
    </source>
</reference>